<reference evidence="1 2" key="1">
    <citation type="submission" date="2018-09" db="EMBL/GenBank/DDBJ databases">
        <title>Murine metabolic-syndrome-specific gut microbial biobank.</title>
        <authorList>
            <person name="Liu C."/>
        </authorList>
    </citation>
    <scope>NUCLEOTIDE SEQUENCE [LARGE SCALE GENOMIC DNA]</scope>
    <source>
        <strain evidence="1 2">0.1X-D8-26</strain>
    </source>
</reference>
<dbReference type="EMBL" id="RAZM01000005">
    <property type="protein sequence ID" value="RLT81442.1"/>
    <property type="molecule type" value="Genomic_DNA"/>
</dbReference>
<dbReference type="RefSeq" id="WP_121765890.1">
    <property type="nucleotide sequence ID" value="NZ_RAZM01000005.1"/>
</dbReference>
<sequence>MATKTYEELVELLQDGKIGHLHFVLQGENVQDFLDWCRSHGTDPTDESAEFYIEQTEIDVMERQALNDEDYGVWN</sequence>
<organism evidence="1 2">
    <name type="scientific">Bacteroides acidifaciens</name>
    <dbReference type="NCBI Taxonomy" id="85831"/>
    <lineage>
        <taxon>Bacteria</taxon>
        <taxon>Pseudomonadati</taxon>
        <taxon>Bacteroidota</taxon>
        <taxon>Bacteroidia</taxon>
        <taxon>Bacteroidales</taxon>
        <taxon>Bacteroidaceae</taxon>
        <taxon>Bacteroides</taxon>
    </lineage>
</organism>
<gene>
    <name evidence="1" type="ORF">D7Y07_03195</name>
</gene>
<dbReference type="AlphaFoldDB" id="A0A3L7Z141"/>
<name>A0A3L7Z141_9BACE</name>
<protein>
    <submittedName>
        <fullName evidence="1">Uncharacterized protein</fullName>
    </submittedName>
</protein>
<accession>A0A3L7Z141</accession>
<comment type="caution">
    <text evidence="1">The sequence shown here is derived from an EMBL/GenBank/DDBJ whole genome shotgun (WGS) entry which is preliminary data.</text>
</comment>
<dbReference type="Proteomes" id="UP000267159">
    <property type="component" value="Unassembled WGS sequence"/>
</dbReference>
<evidence type="ECO:0000313" key="1">
    <source>
        <dbReference type="EMBL" id="RLT81442.1"/>
    </source>
</evidence>
<proteinExistence type="predicted"/>
<evidence type="ECO:0000313" key="2">
    <source>
        <dbReference type="Proteomes" id="UP000267159"/>
    </source>
</evidence>